<evidence type="ECO:0000256" key="1">
    <source>
        <dbReference type="SAM" id="MobiDB-lite"/>
    </source>
</evidence>
<dbReference type="EMBL" id="JBBWWQ010000013">
    <property type="protein sequence ID" value="KAK8933663.1"/>
    <property type="molecule type" value="Genomic_DNA"/>
</dbReference>
<feature type="region of interest" description="Disordered" evidence="1">
    <location>
        <begin position="164"/>
        <end position="203"/>
    </location>
</feature>
<accession>A0AAP0G1V7</accession>
<keyword evidence="3" id="KW-1185">Reference proteome</keyword>
<feature type="compositionally biased region" description="Basic residues" evidence="1">
    <location>
        <begin position="164"/>
        <end position="173"/>
    </location>
</feature>
<gene>
    <name evidence="2" type="ORF">KSP39_PZI015783</name>
</gene>
<dbReference type="PANTHER" id="PTHR46635:SF1">
    <property type="entry name" value="GLYCOSYL TRANSFERASE FAMILY 1 PROTEIN"/>
    <property type="match status" value="1"/>
</dbReference>
<dbReference type="PANTHER" id="PTHR46635">
    <property type="entry name" value="GLYCOSYL TRANSFERASE FAMILY 1 PROTEIN"/>
    <property type="match status" value="1"/>
</dbReference>
<name>A0AAP0G1V7_9ASPA</name>
<evidence type="ECO:0000313" key="3">
    <source>
        <dbReference type="Proteomes" id="UP001418222"/>
    </source>
</evidence>
<organism evidence="2 3">
    <name type="scientific">Platanthera zijinensis</name>
    <dbReference type="NCBI Taxonomy" id="2320716"/>
    <lineage>
        <taxon>Eukaryota</taxon>
        <taxon>Viridiplantae</taxon>
        <taxon>Streptophyta</taxon>
        <taxon>Embryophyta</taxon>
        <taxon>Tracheophyta</taxon>
        <taxon>Spermatophyta</taxon>
        <taxon>Magnoliopsida</taxon>
        <taxon>Liliopsida</taxon>
        <taxon>Asparagales</taxon>
        <taxon>Orchidaceae</taxon>
        <taxon>Orchidoideae</taxon>
        <taxon>Orchideae</taxon>
        <taxon>Orchidinae</taxon>
        <taxon>Platanthera</taxon>
    </lineage>
</organism>
<proteinExistence type="predicted"/>
<evidence type="ECO:0000313" key="2">
    <source>
        <dbReference type="EMBL" id="KAK8933663.1"/>
    </source>
</evidence>
<dbReference type="Proteomes" id="UP001418222">
    <property type="component" value="Unassembled WGS sequence"/>
</dbReference>
<comment type="caution">
    <text evidence="2">The sequence shown here is derived from an EMBL/GenBank/DDBJ whole genome shotgun (WGS) entry which is preliminary data.</text>
</comment>
<reference evidence="2 3" key="1">
    <citation type="journal article" date="2022" name="Nat. Plants">
        <title>Genomes of leafy and leafless Platanthera orchids illuminate the evolution of mycoheterotrophy.</title>
        <authorList>
            <person name="Li M.H."/>
            <person name="Liu K.W."/>
            <person name="Li Z."/>
            <person name="Lu H.C."/>
            <person name="Ye Q.L."/>
            <person name="Zhang D."/>
            <person name="Wang J.Y."/>
            <person name="Li Y.F."/>
            <person name="Zhong Z.M."/>
            <person name="Liu X."/>
            <person name="Yu X."/>
            <person name="Liu D.K."/>
            <person name="Tu X.D."/>
            <person name="Liu B."/>
            <person name="Hao Y."/>
            <person name="Liao X.Y."/>
            <person name="Jiang Y.T."/>
            <person name="Sun W.H."/>
            <person name="Chen J."/>
            <person name="Chen Y.Q."/>
            <person name="Ai Y."/>
            <person name="Zhai J.W."/>
            <person name="Wu S.S."/>
            <person name="Zhou Z."/>
            <person name="Hsiao Y.Y."/>
            <person name="Wu W.L."/>
            <person name="Chen Y.Y."/>
            <person name="Lin Y.F."/>
            <person name="Hsu J.L."/>
            <person name="Li C.Y."/>
            <person name="Wang Z.W."/>
            <person name="Zhao X."/>
            <person name="Zhong W.Y."/>
            <person name="Ma X.K."/>
            <person name="Ma L."/>
            <person name="Huang J."/>
            <person name="Chen G.Z."/>
            <person name="Huang M.Z."/>
            <person name="Huang L."/>
            <person name="Peng D.H."/>
            <person name="Luo Y.B."/>
            <person name="Zou S.Q."/>
            <person name="Chen S.P."/>
            <person name="Lan S."/>
            <person name="Tsai W.C."/>
            <person name="Van de Peer Y."/>
            <person name="Liu Z.J."/>
        </authorList>
    </citation>
    <scope>NUCLEOTIDE SEQUENCE [LARGE SCALE GENOMIC DNA]</scope>
    <source>
        <strain evidence="2">Lor287</strain>
    </source>
</reference>
<feature type="compositionally biased region" description="Basic residues" evidence="1">
    <location>
        <begin position="180"/>
        <end position="192"/>
    </location>
</feature>
<dbReference type="AlphaFoldDB" id="A0AAP0G1V7"/>
<protein>
    <submittedName>
        <fullName evidence="2">Uncharacterized protein</fullName>
    </submittedName>
</protein>
<sequence length="218" mass="26263">MYDVPHDRETLPPMPKIGGTWSVMHGWALSTRSFLEFVMFSRMFVDALDSQMFEQHHQSSYCHLNFVKDRHCYSRVLELLVNVWAYHSARQMIYLNPETGAMQEQHQLSRRRGKMWIRWFSFSTLKSMDEDLAEEFDSDHPSRRWLWPSTGEVFWQGIQDRERNMRHRQKEKRRQQSKDKIRRIKSRTRQKSLGKYIKPPPEAITEHNSSARLVDHLL</sequence>